<sequence length="99" mass="10937">MTDNDNITRAYLLARRTPPLPHRRSAGGRRQTTSTSCGTGSNTQNKQDQEGSCRGWGQPLRDTTKTNSFGPSARASMHSKGRDRASRQQRTDICDCVIV</sequence>
<proteinExistence type="predicted"/>
<organism evidence="1 2">
    <name type="scientific">Hyalomma asiaticum</name>
    <name type="common">Tick</name>
    <dbReference type="NCBI Taxonomy" id="266040"/>
    <lineage>
        <taxon>Eukaryota</taxon>
        <taxon>Metazoa</taxon>
        <taxon>Ecdysozoa</taxon>
        <taxon>Arthropoda</taxon>
        <taxon>Chelicerata</taxon>
        <taxon>Arachnida</taxon>
        <taxon>Acari</taxon>
        <taxon>Parasitiformes</taxon>
        <taxon>Ixodida</taxon>
        <taxon>Ixodoidea</taxon>
        <taxon>Ixodidae</taxon>
        <taxon>Hyalomminae</taxon>
        <taxon>Hyalomma</taxon>
    </lineage>
</organism>
<dbReference type="EMBL" id="CM023484">
    <property type="protein sequence ID" value="KAH6934528.1"/>
    <property type="molecule type" value="Genomic_DNA"/>
</dbReference>
<evidence type="ECO:0000313" key="2">
    <source>
        <dbReference type="Proteomes" id="UP000821845"/>
    </source>
</evidence>
<dbReference type="Proteomes" id="UP000821845">
    <property type="component" value="Chromosome 4"/>
</dbReference>
<accession>A0ACB7SI28</accession>
<name>A0ACB7SI28_HYAAI</name>
<keyword evidence="2" id="KW-1185">Reference proteome</keyword>
<protein>
    <submittedName>
        <fullName evidence="1">Uncharacterized protein</fullName>
    </submittedName>
</protein>
<gene>
    <name evidence="1" type="ORF">HPB50_024826</name>
</gene>
<evidence type="ECO:0000313" key="1">
    <source>
        <dbReference type="EMBL" id="KAH6934528.1"/>
    </source>
</evidence>
<reference evidence="1" key="1">
    <citation type="submission" date="2020-05" db="EMBL/GenBank/DDBJ databases">
        <title>Large-scale comparative analyses of tick genomes elucidate their genetic diversity and vector capacities.</title>
        <authorList>
            <person name="Jia N."/>
            <person name="Wang J."/>
            <person name="Shi W."/>
            <person name="Du L."/>
            <person name="Sun Y."/>
            <person name="Zhan W."/>
            <person name="Jiang J."/>
            <person name="Wang Q."/>
            <person name="Zhang B."/>
            <person name="Ji P."/>
            <person name="Sakyi L.B."/>
            <person name="Cui X."/>
            <person name="Yuan T."/>
            <person name="Jiang B."/>
            <person name="Yang W."/>
            <person name="Lam T.T.-Y."/>
            <person name="Chang Q."/>
            <person name="Ding S."/>
            <person name="Wang X."/>
            <person name="Zhu J."/>
            <person name="Ruan X."/>
            <person name="Zhao L."/>
            <person name="Wei J."/>
            <person name="Que T."/>
            <person name="Du C."/>
            <person name="Cheng J."/>
            <person name="Dai P."/>
            <person name="Han X."/>
            <person name="Huang E."/>
            <person name="Gao Y."/>
            <person name="Liu J."/>
            <person name="Shao H."/>
            <person name="Ye R."/>
            <person name="Li L."/>
            <person name="Wei W."/>
            <person name="Wang X."/>
            <person name="Wang C."/>
            <person name="Yang T."/>
            <person name="Huo Q."/>
            <person name="Li W."/>
            <person name="Guo W."/>
            <person name="Chen H."/>
            <person name="Zhou L."/>
            <person name="Ni X."/>
            <person name="Tian J."/>
            <person name="Zhou Y."/>
            <person name="Sheng Y."/>
            <person name="Liu T."/>
            <person name="Pan Y."/>
            <person name="Xia L."/>
            <person name="Li J."/>
            <person name="Zhao F."/>
            <person name="Cao W."/>
        </authorList>
    </citation>
    <scope>NUCLEOTIDE SEQUENCE</scope>
    <source>
        <tissue evidence="1">Larvae</tissue>
    </source>
</reference>
<comment type="caution">
    <text evidence="1">The sequence shown here is derived from an EMBL/GenBank/DDBJ whole genome shotgun (WGS) entry which is preliminary data.</text>
</comment>